<organism evidence="1 2">
    <name type="scientific">Aurantiacibacter xanthus</name>
    <dbReference type="NCBI Taxonomy" id="1784712"/>
    <lineage>
        <taxon>Bacteria</taxon>
        <taxon>Pseudomonadati</taxon>
        <taxon>Pseudomonadota</taxon>
        <taxon>Alphaproteobacteria</taxon>
        <taxon>Sphingomonadales</taxon>
        <taxon>Erythrobacteraceae</taxon>
        <taxon>Aurantiacibacter</taxon>
    </lineage>
</organism>
<dbReference type="Proteomes" id="UP000265366">
    <property type="component" value="Unassembled WGS sequence"/>
</dbReference>
<evidence type="ECO:0000313" key="1">
    <source>
        <dbReference type="EMBL" id="RIV82945.1"/>
    </source>
</evidence>
<proteinExistence type="predicted"/>
<protein>
    <submittedName>
        <fullName evidence="1">Uncharacterized protein</fullName>
    </submittedName>
</protein>
<evidence type="ECO:0000313" key="2">
    <source>
        <dbReference type="Proteomes" id="UP000265366"/>
    </source>
</evidence>
<accession>A0A3A1P3S3</accession>
<sequence>MATAPAVDPQFAQWLSAESLWAVRQDAVTQAKWGDLASSSERATTLANRSDAEAEAQRQLAFLEGPLVKDTVELQGKWVQRIGRVITLTCDDDSYPASVDVFVAGASDDHSTGLSKVTVLRRL</sequence>
<comment type="caution">
    <text evidence="1">The sequence shown here is derived from an EMBL/GenBank/DDBJ whole genome shotgun (WGS) entry which is preliminary data.</text>
</comment>
<dbReference type="AlphaFoldDB" id="A0A3A1P3S3"/>
<name>A0A3A1P3S3_9SPHN</name>
<keyword evidence="2" id="KW-1185">Reference proteome</keyword>
<dbReference type="RefSeq" id="WP_119593456.1">
    <property type="nucleotide sequence ID" value="NZ_QXFM01000114.1"/>
</dbReference>
<reference evidence="1 2" key="1">
    <citation type="submission" date="2018-08" db="EMBL/GenBank/DDBJ databases">
        <title>Erythrobacter zhengii sp.nov., a bacterium isolated from deep-sea sediment.</title>
        <authorList>
            <person name="Fang C."/>
            <person name="Wu Y.-H."/>
            <person name="Sun C."/>
            <person name="Wang H."/>
            <person name="Cheng H."/>
            <person name="Meng F.-X."/>
            <person name="Wang C.-S."/>
            <person name="Xu X.-W."/>
        </authorList>
    </citation>
    <scope>NUCLEOTIDE SEQUENCE [LARGE SCALE GENOMIC DNA]</scope>
    <source>
        <strain evidence="1 2">CCTCC AB 2015396</strain>
    </source>
</reference>
<gene>
    <name evidence="1" type="ORF">D2V17_14175</name>
</gene>
<dbReference type="EMBL" id="QXFM01000114">
    <property type="protein sequence ID" value="RIV82945.1"/>
    <property type="molecule type" value="Genomic_DNA"/>
</dbReference>
<dbReference type="OrthoDB" id="7595759at2"/>